<dbReference type="PANTHER" id="PTHR36115">
    <property type="entry name" value="PROLINE-RICH ANTIGEN HOMOLOG-RELATED"/>
    <property type="match status" value="1"/>
</dbReference>
<dbReference type="GO" id="GO:0005886">
    <property type="term" value="C:plasma membrane"/>
    <property type="evidence" value="ECO:0007669"/>
    <property type="project" value="UniProtKB-SubCell"/>
</dbReference>
<accession>A0A381YTS6</accession>
<keyword evidence="2" id="KW-1003">Cell membrane</keyword>
<sequence>VLCTDDLVHCLNCGYPSSLESLYCSKCGKLFDGPVSPVNEDEPEALELVNYMGFWIRLGAYSVDVLMFLSLSFAILPNIGIQSNDLNTNLFVTIAGGTYRAVFTGLSGQTIGKMLFKIRVVDFDGMRPSLRTAFFREIPCKILAEFLLFIGFIWVAFDREKQGLHDKIVGTHVVKS</sequence>
<evidence type="ECO:0000256" key="6">
    <source>
        <dbReference type="SAM" id="Phobius"/>
    </source>
</evidence>
<evidence type="ECO:0000256" key="1">
    <source>
        <dbReference type="ARBA" id="ARBA00004651"/>
    </source>
</evidence>
<dbReference type="AlphaFoldDB" id="A0A381YTS6"/>
<evidence type="ECO:0000256" key="4">
    <source>
        <dbReference type="ARBA" id="ARBA00022989"/>
    </source>
</evidence>
<feature type="non-terminal residue" evidence="8">
    <location>
        <position position="1"/>
    </location>
</feature>
<comment type="subcellular location">
    <subcellularLocation>
        <location evidence="1">Cell membrane</location>
        <topology evidence="1">Multi-pass membrane protein</topology>
    </subcellularLocation>
</comment>
<dbReference type="EMBL" id="UINC01018961">
    <property type="protein sequence ID" value="SVA80022.1"/>
    <property type="molecule type" value="Genomic_DNA"/>
</dbReference>
<dbReference type="InterPro" id="IPR051791">
    <property type="entry name" value="Pra-immunoreactive"/>
</dbReference>
<gene>
    <name evidence="8" type="ORF">METZ01_LOCUS132876</name>
</gene>
<proteinExistence type="predicted"/>
<organism evidence="8">
    <name type="scientific">marine metagenome</name>
    <dbReference type="NCBI Taxonomy" id="408172"/>
    <lineage>
        <taxon>unclassified sequences</taxon>
        <taxon>metagenomes</taxon>
        <taxon>ecological metagenomes</taxon>
    </lineage>
</organism>
<dbReference type="InterPro" id="IPR010432">
    <property type="entry name" value="RDD"/>
</dbReference>
<evidence type="ECO:0000256" key="3">
    <source>
        <dbReference type="ARBA" id="ARBA00022692"/>
    </source>
</evidence>
<keyword evidence="4 6" id="KW-1133">Transmembrane helix</keyword>
<evidence type="ECO:0000256" key="5">
    <source>
        <dbReference type="ARBA" id="ARBA00023136"/>
    </source>
</evidence>
<keyword evidence="5 6" id="KW-0472">Membrane</keyword>
<keyword evidence="3 6" id="KW-0812">Transmembrane</keyword>
<dbReference type="Pfam" id="PF06271">
    <property type="entry name" value="RDD"/>
    <property type="match status" value="1"/>
</dbReference>
<feature type="domain" description="RDD" evidence="7">
    <location>
        <begin position="52"/>
        <end position="169"/>
    </location>
</feature>
<reference evidence="8" key="1">
    <citation type="submission" date="2018-05" db="EMBL/GenBank/DDBJ databases">
        <authorList>
            <person name="Lanie J.A."/>
            <person name="Ng W.-L."/>
            <person name="Kazmierczak K.M."/>
            <person name="Andrzejewski T.M."/>
            <person name="Davidsen T.M."/>
            <person name="Wayne K.J."/>
            <person name="Tettelin H."/>
            <person name="Glass J.I."/>
            <person name="Rusch D."/>
            <person name="Podicherti R."/>
            <person name="Tsui H.-C.T."/>
            <person name="Winkler M.E."/>
        </authorList>
    </citation>
    <scope>NUCLEOTIDE SEQUENCE</scope>
</reference>
<evidence type="ECO:0000256" key="2">
    <source>
        <dbReference type="ARBA" id="ARBA00022475"/>
    </source>
</evidence>
<feature type="transmembrane region" description="Helical" evidence="6">
    <location>
        <begin position="54"/>
        <end position="76"/>
    </location>
</feature>
<evidence type="ECO:0000313" key="8">
    <source>
        <dbReference type="EMBL" id="SVA80022.1"/>
    </source>
</evidence>
<evidence type="ECO:0000259" key="7">
    <source>
        <dbReference type="Pfam" id="PF06271"/>
    </source>
</evidence>
<name>A0A381YTS6_9ZZZZ</name>
<feature type="transmembrane region" description="Helical" evidence="6">
    <location>
        <begin position="138"/>
        <end position="157"/>
    </location>
</feature>
<protein>
    <recommendedName>
        <fullName evidence="7">RDD domain-containing protein</fullName>
    </recommendedName>
</protein>